<dbReference type="InterPro" id="IPR002110">
    <property type="entry name" value="Ankyrin_rpt"/>
</dbReference>
<evidence type="ECO:0000313" key="3">
    <source>
        <dbReference type="Proteomes" id="UP000681967"/>
    </source>
</evidence>
<feature type="repeat" description="ANK" evidence="1">
    <location>
        <begin position="55"/>
        <end position="87"/>
    </location>
</feature>
<dbReference type="PANTHER" id="PTHR24168:SF21">
    <property type="entry name" value="KANK, ISOFORM D"/>
    <property type="match status" value="1"/>
</dbReference>
<dbReference type="Proteomes" id="UP000681967">
    <property type="component" value="Unassembled WGS sequence"/>
</dbReference>
<dbReference type="GO" id="GO:0005737">
    <property type="term" value="C:cytoplasm"/>
    <property type="evidence" value="ECO:0007669"/>
    <property type="project" value="TreeGrafter"/>
</dbReference>
<dbReference type="SMART" id="SM00248">
    <property type="entry name" value="ANK"/>
    <property type="match status" value="4"/>
</dbReference>
<dbReference type="EMBL" id="CAJOBH010255189">
    <property type="protein sequence ID" value="CAF5146699.1"/>
    <property type="molecule type" value="Genomic_DNA"/>
</dbReference>
<dbReference type="PROSITE" id="PS50088">
    <property type="entry name" value="ANK_REPEAT"/>
    <property type="match status" value="2"/>
</dbReference>
<feature type="non-terminal residue" evidence="2">
    <location>
        <position position="1"/>
    </location>
</feature>
<name>A0A8S3FWS2_9BILA</name>
<gene>
    <name evidence="2" type="ORF">BYL167_LOCUS71349</name>
</gene>
<dbReference type="PANTHER" id="PTHR24168">
    <property type="entry name" value="KN MOTIF AND ANKYRIN REPEAT DOMAIN-CONTAINING"/>
    <property type="match status" value="1"/>
</dbReference>
<dbReference type="InterPro" id="IPR036770">
    <property type="entry name" value="Ankyrin_rpt-contain_sf"/>
</dbReference>
<sequence length="154" mass="16938">MLLDTKVCDVCLQNKAEYTAVMMAAVIDITNDDQRQVVRRLFHESGNVNVKTTDSNQTALMLAVKHGKADLVELLLNNGAAVNLQDSEGSTALIYAVEHGSLNIVKLLLARPECDVDIVDNNGQTAISIATNKNRKNILVELYAKINELKRPYS</sequence>
<dbReference type="InterPro" id="IPR047184">
    <property type="entry name" value="KANK1-4"/>
</dbReference>
<accession>A0A8S3FWS2</accession>
<comment type="caution">
    <text evidence="2">The sequence shown here is derived from an EMBL/GenBank/DDBJ whole genome shotgun (WGS) entry which is preliminary data.</text>
</comment>
<dbReference type="PROSITE" id="PS50297">
    <property type="entry name" value="ANK_REP_REGION"/>
    <property type="match status" value="2"/>
</dbReference>
<organism evidence="2 3">
    <name type="scientific">Rotaria magnacalcarata</name>
    <dbReference type="NCBI Taxonomy" id="392030"/>
    <lineage>
        <taxon>Eukaryota</taxon>
        <taxon>Metazoa</taxon>
        <taxon>Spiralia</taxon>
        <taxon>Gnathifera</taxon>
        <taxon>Rotifera</taxon>
        <taxon>Eurotatoria</taxon>
        <taxon>Bdelloidea</taxon>
        <taxon>Philodinida</taxon>
        <taxon>Philodinidae</taxon>
        <taxon>Rotaria</taxon>
    </lineage>
</organism>
<dbReference type="AlphaFoldDB" id="A0A8S3FWS2"/>
<dbReference type="Pfam" id="PF12796">
    <property type="entry name" value="Ank_2"/>
    <property type="match status" value="1"/>
</dbReference>
<dbReference type="GO" id="GO:0030837">
    <property type="term" value="P:negative regulation of actin filament polymerization"/>
    <property type="evidence" value="ECO:0007669"/>
    <property type="project" value="InterPro"/>
</dbReference>
<protein>
    <submittedName>
        <fullName evidence="2">Uncharacterized protein</fullName>
    </submittedName>
</protein>
<evidence type="ECO:0000256" key="1">
    <source>
        <dbReference type="PROSITE-ProRule" id="PRU00023"/>
    </source>
</evidence>
<evidence type="ECO:0000313" key="2">
    <source>
        <dbReference type="EMBL" id="CAF5146699.1"/>
    </source>
</evidence>
<dbReference type="Gene3D" id="1.25.40.20">
    <property type="entry name" value="Ankyrin repeat-containing domain"/>
    <property type="match status" value="1"/>
</dbReference>
<reference evidence="2" key="1">
    <citation type="submission" date="2021-02" db="EMBL/GenBank/DDBJ databases">
        <authorList>
            <person name="Nowell W R."/>
        </authorList>
    </citation>
    <scope>NUCLEOTIDE SEQUENCE</scope>
</reference>
<keyword evidence="1" id="KW-0040">ANK repeat</keyword>
<proteinExistence type="predicted"/>
<feature type="repeat" description="ANK" evidence="1">
    <location>
        <begin position="88"/>
        <end position="109"/>
    </location>
</feature>
<dbReference type="SUPFAM" id="SSF48403">
    <property type="entry name" value="Ankyrin repeat"/>
    <property type="match status" value="1"/>
</dbReference>
<dbReference type="GO" id="GO:0005856">
    <property type="term" value="C:cytoskeleton"/>
    <property type="evidence" value="ECO:0007669"/>
    <property type="project" value="TreeGrafter"/>
</dbReference>